<organism evidence="3 4">
    <name type="scientific">Alishewanella longhuensis</name>
    <dbReference type="NCBI Taxonomy" id="1091037"/>
    <lineage>
        <taxon>Bacteria</taxon>
        <taxon>Pseudomonadati</taxon>
        <taxon>Pseudomonadota</taxon>
        <taxon>Gammaproteobacteria</taxon>
        <taxon>Alteromonadales</taxon>
        <taxon>Alteromonadaceae</taxon>
        <taxon>Alishewanella</taxon>
    </lineage>
</organism>
<protein>
    <recommendedName>
        <fullName evidence="2">Signal transduction histidine kinase internal region domain-containing protein</fullName>
    </recommendedName>
</protein>
<dbReference type="InterPro" id="IPR050640">
    <property type="entry name" value="Bact_2-comp_sensor_kinase"/>
</dbReference>
<sequence>MLNPAFAKAKLRFNPLAGNQLPLLAALLLEAAIRHFSWQSQSTAEFLRIVLQLLAESSPLLLAHYFAARVAACATNLRSRYWAGLIWVAGFVLYPLCLFWLAEQWQAYAVSALFSVQGWLLLLLASSGYGLSRWLAQRNASAGFQLISRLFSLNSVLLLLMSVWAVVMAGIFASTDDPVRNQPLQAVINSHTVIVNFEYFLSYLWQFLLMGSCILLICWLNRYLLIRQVLARSGVFAYMAGCLIGIILLTPLLSAIVLCLPMNIPEFTFLPSQDYNIFAADNFRFCFVVLAVSTPVILAFERQQQENALAEVAQRQSQTELQLLQQQVNPHFLFNTLNNLYALTLAGSAQAPTLVLQLANLLRYTVYEGQNARVSLAQEMQYLQDFLALQAIRSGDKCQLDVVWPTQPEQWQIAPLLLITVLENAVKHGVEPSQSHCSIALSISVEKGWLQMRCINSVPEATGQRPPGIGLDNLRRRLSLLYSGKHRFSAQPQAGLWCAELTLELEPC</sequence>
<reference evidence="4" key="1">
    <citation type="journal article" date="2019" name="Int. J. Syst. Evol. Microbiol.">
        <title>The Global Catalogue of Microorganisms (GCM) 10K type strain sequencing project: providing services to taxonomists for standard genome sequencing and annotation.</title>
        <authorList>
            <consortium name="The Broad Institute Genomics Platform"/>
            <consortium name="The Broad Institute Genome Sequencing Center for Infectious Disease"/>
            <person name="Wu L."/>
            <person name="Ma J."/>
        </authorList>
    </citation>
    <scope>NUCLEOTIDE SEQUENCE [LARGE SCALE GENOMIC DNA]</scope>
    <source>
        <strain evidence="4">CGMCC 1.7003</strain>
    </source>
</reference>
<dbReference type="RefSeq" id="WP_189429482.1">
    <property type="nucleotide sequence ID" value="NZ_BNAO01000001.1"/>
</dbReference>
<dbReference type="EMBL" id="BNAO01000001">
    <property type="protein sequence ID" value="GHG60175.1"/>
    <property type="molecule type" value="Genomic_DNA"/>
</dbReference>
<dbReference type="InterPro" id="IPR036890">
    <property type="entry name" value="HATPase_C_sf"/>
</dbReference>
<keyword evidence="1" id="KW-1133">Transmembrane helix</keyword>
<evidence type="ECO:0000313" key="4">
    <source>
        <dbReference type="Proteomes" id="UP000659697"/>
    </source>
</evidence>
<dbReference type="PANTHER" id="PTHR34220:SF7">
    <property type="entry name" value="SENSOR HISTIDINE KINASE YPDA"/>
    <property type="match status" value="1"/>
</dbReference>
<feature type="transmembrane region" description="Helical" evidence="1">
    <location>
        <begin position="282"/>
        <end position="300"/>
    </location>
</feature>
<feature type="transmembrane region" description="Helical" evidence="1">
    <location>
        <begin position="80"/>
        <end position="102"/>
    </location>
</feature>
<feature type="transmembrane region" description="Helical" evidence="1">
    <location>
        <begin position="203"/>
        <end position="224"/>
    </location>
</feature>
<accession>A0ABQ3KYB8</accession>
<keyword evidence="1" id="KW-0472">Membrane</keyword>
<proteinExistence type="predicted"/>
<dbReference type="Gene3D" id="3.30.565.10">
    <property type="entry name" value="Histidine kinase-like ATPase, C-terminal domain"/>
    <property type="match status" value="1"/>
</dbReference>
<feature type="domain" description="Signal transduction histidine kinase internal region" evidence="2">
    <location>
        <begin position="320"/>
        <end position="397"/>
    </location>
</feature>
<evidence type="ECO:0000313" key="3">
    <source>
        <dbReference type="EMBL" id="GHG60175.1"/>
    </source>
</evidence>
<gene>
    <name evidence="3" type="ORF">GCM10010919_03410</name>
</gene>
<keyword evidence="4" id="KW-1185">Reference proteome</keyword>
<feature type="transmembrane region" description="Helical" evidence="1">
    <location>
        <begin position="151"/>
        <end position="173"/>
    </location>
</feature>
<evidence type="ECO:0000256" key="1">
    <source>
        <dbReference type="SAM" id="Phobius"/>
    </source>
</evidence>
<feature type="transmembrane region" description="Helical" evidence="1">
    <location>
        <begin position="108"/>
        <end position="131"/>
    </location>
</feature>
<name>A0ABQ3KYB8_9ALTE</name>
<dbReference type="InterPro" id="IPR010559">
    <property type="entry name" value="Sig_transdc_His_kin_internal"/>
</dbReference>
<feature type="transmembrane region" description="Helical" evidence="1">
    <location>
        <begin position="236"/>
        <end position="262"/>
    </location>
</feature>
<dbReference type="Pfam" id="PF06580">
    <property type="entry name" value="His_kinase"/>
    <property type="match status" value="1"/>
</dbReference>
<dbReference type="PANTHER" id="PTHR34220">
    <property type="entry name" value="SENSOR HISTIDINE KINASE YPDA"/>
    <property type="match status" value="1"/>
</dbReference>
<keyword evidence="1" id="KW-0812">Transmembrane</keyword>
<comment type="caution">
    <text evidence="3">The sequence shown here is derived from an EMBL/GenBank/DDBJ whole genome shotgun (WGS) entry which is preliminary data.</text>
</comment>
<dbReference type="Proteomes" id="UP000659697">
    <property type="component" value="Unassembled WGS sequence"/>
</dbReference>
<evidence type="ECO:0000259" key="2">
    <source>
        <dbReference type="Pfam" id="PF06580"/>
    </source>
</evidence>